<evidence type="ECO:0000313" key="2">
    <source>
        <dbReference type="EMBL" id="PRX50070.1"/>
    </source>
</evidence>
<accession>A0A2T0M0J6</accession>
<dbReference type="InterPro" id="IPR010982">
    <property type="entry name" value="Lambda_DNA-bd_dom_sf"/>
</dbReference>
<evidence type="ECO:0000259" key="1">
    <source>
        <dbReference type="SMART" id="SM00530"/>
    </source>
</evidence>
<dbReference type="InterPro" id="IPR041413">
    <property type="entry name" value="MLTR_LBD"/>
</dbReference>
<dbReference type="Gene3D" id="3.30.450.180">
    <property type="match status" value="1"/>
</dbReference>
<organism evidence="2 3">
    <name type="scientific">Prauserella shujinwangii</name>
    <dbReference type="NCBI Taxonomy" id="1453103"/>
    <lineage>
        <taxon>Bacteria</taxon>
        <taxon>Bacillati</taxon>
        <taxon>Actinomycetota</taxon>
        <taxon>Actinomycetes</taxon>
        <taxon>Pseudonocardiales</taxon>
        <taxon>Pseudonocardiaceae</taxon>
        <taxon>Prauserella</taxon>
    </lineage>
</organism>
<proteinExistence type="predicted"/>
<keyword evidence="3" id="KW-1185">Reference proteome</keyword>
<feature type="domain" description="HTH cro/C1-type" evidence="1">
    <location>
        <begin position="12"/>
        <end position="84"/>
    </location>
</feature>
<dbReference type="PANTHER" id="PTHR35010:SF2">
    <property type="entry name" value="BLL4672 PROTEIN"/>
    <property type="match status" value="1"/>
</dbReference>
<dbReference type="InterPro" id="IPR001387">
    <property type="entry name" value="Cro/C1-type_HTH"/>
</dbReference>
<dbReference type="SMART" id="SM00530">
    <property type="entry name" value="HTH_XRE"/>
    <property type="match status" value="1"/>
</dbReference>
<protein>
    <submittedName>
        <fullName evidence="2">Xre family transcriptional regulator</fullName>
    </submittedName>
</protein>
<dbReference type="Pfam" id="PF17765">
    <property type="entry name" value="MLTR_LBD"/>
    <property type="match status" value="1"/>
</dbReference>
<reference evidence="2 3" key="1">
    <citation type="submission" date="2018-03" db="EMBL/GenBank/DDBJ databases">
        <title>Genomic Encyclopedia of Type Strains, Phase III (KMG-III): the genomes of soil and plant-associated and newly described type strains.</title>
        <authorList>
            <person name="Whitman W."/>
        </authorList>
    </citation>
    <scope>NUCLEOTIDE SEQUENCE [LARGE SCALE GENOMIC DNA]</scope>
    <source>
        <strain evidence="2 3">CGMCC 4.7125</strain>
    </source>
</reference>
<comment type="caution">
    <text evidence="2">The sequence shown here is derived from an EMBL/GenBank/DDBJ whole genome shotgun (WGS) entry which is preliminary data.</text>
</comment>
<dbReference type="GO" id="GO:0003677">
    <property type="term" value="F:DNA binding"/>
    <property type="evidence" value="ECO:0007669"/>
    <property type="project" value="InterPro"/>
</dbReference>
<dbReference type="Proteomes" id="UP000238362">
    <property type="component" value="Unassembled WGS sequence"/>
</dbReference>
<dbReference type="PANTHER" id="PTHR35010">
    <property type="entry name" value="BLL4672 PROTEIN-RELATED"/>
    <property type="match status" value="1"/>
</dbReference>
<dbReference type="Gene3D" id="1.10.260.40">
    <property type="entry name" value="lambda repressor-like DNA-binding domains"/>
    <property type="match status" value="1"/>
</dbReference>
<dbReference type="CDD" id="cd00093">
    <property type="entry name" value="HTH_XRE"/>
    <property type="match status" value="1"/>
</dbReference>
<name>A0A2T0M0J6_9PSEU</name>
<gene>
    <name evidence="2" type="ORF">B0I33_102188</name>
</gene>
<dbReference type="EMBL" id="PVNH01000002">
    <property type="protein sequence ID" value="PRX50070.1"/>
    <property type="molecule type" value="Genomic_DNA"/>
</dbReference>
<evidence type="ECO:0000313" key="3">
    <source>
        <dbReference type="Proteomes" id="UP000238362"/>
    </source>
</evidence>
<dbReference type="OrthoDB" id="4790304at2"/>
<dbReference type="Pfam" id="PF13560">
    <property type="entry name" value="HTH_31"/>
    <property type="match status" value="1"/>
</dbReference>
<dbReference type="SUPFAM" id="SSF47413">
    <property type="entry name" value="lambda repressor-like DNA-binding domains"/>
    <property type="match status" value="1"/>
</dbReference>
<dbReference type="AlphaFoldDB" id="A0A2T0M0J6"/>
<dbReference type="RefSeq" id="WP_106177191.1">
    <property type="nucleotide sequence ID" value="NZ_PVNH01000002.1"/>
</dbReference>
<sequence length="274" mass="30429">MATLPENSLGAFLRSRRERLDPAEVGLPGSTRRRTPGLRREEVARRADLSVEWYTRLEQGRGGPPSAQVLDRVADALLLNRAERAHVFQLVHGQGADGPHAGATDLDSRFRKVLDGFPYGPAYIKNAAWDIIAWNRAARLVLCDYETLPAPDRNVLKILFLDPATRTLLPRWEHEAALAVSTFRGELTRWGVTGQAAGLVEELRARSTDFARMWEAHDVGALGEGVKHLAHPVAGELSMWYSSFAIDDEPGLGLVLYTPDSEVDTRRIRHLLNG</sequence>